<dbReference type="GO" id="GO:0008168">
    <property type="term" value="F:methyltransferase activity"/>
    <property type="evidence" value="ECO:0007669"/>
    <property type="project" value="UniProtKB-KW"/>
</dbReference>
<keyword evidence="4" id="KW-0808">Transferase</keyword>
<sequence>MQIQPIGYIQTLLTGKFSVPRQGNLISELYSCIRLVKPYNNPQAVEELETFSHLWLIGYFHANAHADNELRLKVRPPRLGGNKKVGVFASRSPFRPNNLSLSLVKLEQVIYHAESNELLIVVSGCDLIDQTPIIDIKPYIPFADSPILGQEVRSGYVSTLAQDLQEPEAKQDNEEDNFTQQGIGINLGTSQATFPAFNNVVWNVDEEILANLALSLVDLDYLPSTQNPQEASLHKHEYLQRILFKLLALHPQPAYKKDKTLQMGMEFAGLEVQWQCSEFTSEHALWQTYLDKLKSNERKLAEQELSPYELAEPKSAGYELEETKTTITTTDNPVTVKQAKDLSLFAQDKAKLSLITITYIGYK</sequence>
<organism evidence="4 5">
    <name type="scientific">Psittacicella hinzii</name>
    <dbReference type="NCBI Taxonomy" id="2028575"/>
    <lineage>
        <taxon>Bacteria</taxon>
        <taxon>Pseudomonadati</taxon>
        <taxon>Pseudomonadota</taxon>
        <taxon>Gammaproteobacteria</taxon>
        <taxon>Pasteurellales</taxon>
        <taxon>Psittacicellaceae</taxon>
        <taxon>Psittacicella</taxon>
    </lineage>
</organism>
<dbReference type="InterPro" id="IPR023370">
    <property type="entry name" value="TrmO-like_N"/>
</dbReference>
<dbReference type="InterPro" id="IPR040372">
    <property type="entry name" value="YaeB-like"/>
</dbReference>
<evidence type="ECO:0000256" key="2">
    <source>
        <dbReference type="ARBA" id="ARBA00033753"/>
    </source>
</evidence>
<dbReference type="InterPro" id="IPR023368">
    <property type="entry name" value="UPF0066_cons_site"/>
</dbReference>
<evidence type="ECO:0000313" key="4">
    <source>
        <dbReference type="EMBL" id="RIY38821.1"/>
    </source>
</evidence>
<dbReference type="GO" id="GO:0032259">
    <property type="term" value="P:methylation"/>
    <property type="evidence" value="ECO:0007669"/>
    <property type="project" value="UniProtKB-KW"/>
</dbReference>
<keyword evidence="1" id="KW-0949">S-adenosyl-L-methionine</keyword>
<proteinExistence type="inferred from homology"/>
<gene>
    <name evidence="4" type="primary">tsaA</name>
    <name evidence="4" type="ORF">CKF58_03330</name>
</gene>
<dbReference type="CDD" id="cd09281">
    <property type="entry name" value="UPF0066"/>
    <property type="match status" value="1"/>
</dbReference>
<dbReference type="Gene3D" id="2.40.30.70">
    <property type="entry name" value="YaeB-like"/>
    <property type="match status" value="1"/>
</dbReference>
<dbReference type="AlphaFoldDB" id="A0A3A1YMN8"/>
<comment type="caution">
    <text evidence="4">The sequence shown here is derived from an EMBL/GenBank/DDBJ whole genome shotgun (WGS) entry which is preliminary data.</text>
</comment>
<dbReference type="InterPro" id="IPR036413">
    <property type="entry name" value="YaeB-like_sf"/>
</dbReference>
<dbReference type="EMBL" id="NRJG01000052">
    <property type="protein sequence ID" value="RIY38821.1"/>
    <property type="molecule type" value="Genomic_DNA"/>
</dbReference>
<accession>A0A3A1YMN8</accession>
<protein>
    <submittedName>
        <fullName evidence="4">tRNA (N6-threonylcarbamoyladenosine(37)-N6)-methyltransferase TrmO</fullName>
    </submittedName>
</protein>
<comment type="similarity">
    <text evidence="2">Belongs to the tRNA methyltransferase O family.</text>
</comment>
<evidence type="ECO:0000259" key="3">
    <source>
        <dbReference type="PROSITE" id="PS51668"/>
    </source>
</evidence>
<dbReference type="SUPFAM" id="SSF118196">
    <property type="entry name" value="YaeB-like"/>
    <property type="match status" value="1"/>
</dbReference>
<dbReference type="InterPro" id="IPR036414">
    <property type="entry name" value="YaeB_N_sf"/>
</dbReference>
<evidence type="ECO:0000313" key="5">
    <source>
        <dbReference type="Proteomes" id="UP000265916"/>
    </source>
</evidence>
<keyword evidence="4" id="KW-0489">Methyltransferase</keyword>
<evidence type="ECO:0000256" key="1">
    <source>
        <dbReference type="ARBA" id="ARBA00022691"/>
    </source>
</evidence>
<dbReference type="PANTHER" id="PTHR12818:SF0">
    <property type="entry name" value="TRNA (ADENINE(37)-N6)-METHYLTRANSFERASE"/>
    <property type="match status" value="1"/>
</dbReference>
<dbReference type="RefSeq" id="WP_119530959.1">
    <property type="nucleotide sequence ID" value="NZ_JBHSSP010000045.1"/>
</dbReference>
<keyword evidence="5" id="KW-1185">Reference proteome</keyword>
<dbReference type="PROSITE" id="PS51668">
    <property type="entry name" value="TSAA_2"/>
    <property type="match status" value="1"/>
</dbReference>
<dbReference type="Pfam" id="PF01980">
    <property type="entry name" value="TrmO_N"/>
    <property type="match status" value="1"/>
</dbReference>
<dbReference type="Proteomes" id="UP000265916">
    <property type="component" value="Unassembled WGS sequence"/>
</dbReference>
<dbReference type="PANTHER" id="PTHR12818">
    <property type="entry name" value="TRNA (ADENINE(37)-N6)-METHYLTRANSFERASE"/>
    <property type="match status" value="1"/>
</dbReference>
<name>A0A3A1YMN8_9GAMM</name>
<dbReference type="PROSITE" id="PS01318">
    <property type="entry name" value="TSAA_1"/>
    <property type="match status" value="1"/>
</dbReference>
<dbReference type="NCBIfam" id="TIGR00104">
    <property type="entry name" value="tRNA_TsaA"/>
    <property type="match status" value="1"/>
</dbReference>
<feature type="domain" description="TsaA-like" evidence="3">
    <location>
        <begin position="3"/>
        <end position="148"/>
    </location>
</feature>
<reference evidence="4 5" key="1">
    <citation type="submission" date="2017-08" db="EMBL/GenBank/DDBJ databases">
        <title>Reclassification of Bisgaard taxon 37 and 44.</title>
        <authorList>
            <person name="Christensen H."/>
        </authorList>
    </citation>
    <scope>NUCLEOTIDE SEQUENCE [LARGE SCALE GENOMIC DNA]</scope>
    <source>
        <strain evidence="4 5">111</strain>
    </source>
</reference>
<dbReference type="OrthoDB" id="9804309at2"/>